<keyword evidence="2" id="KW-1185">Reference proteome</keyword>
<proteinExistence type="predicted"/>
<reference evidence="1 2" key="1">
    <citation type="submission" date="2024-09" db="EMBL/GenBank/DDBJ databases">
        <authorList>
            <person name="Sun Q."/>
            <person name="Mori K."/>
        </authorList>
    </citation>
    <scope>NUCLEOTIDE SEQUENCE [LARGE SCALE GENOMIC DNA]</scope>
    <source>
        <strain evidence="1 2">JCM 3307</strain>
    </source>
</reference>
<evidence type="ECO:0000313" key="2">
    <source>
        <dbReference type="Proteomes" id="UP001589608"/>
    </source>
</evidence>
<gene>
    <name evidence="1" type="ORF">ACFFTR_09395</name>
</gene>
<organism evidence="1 2">
    <name type="scientific">Dactylosporangium vinaceum</name>
    <dbReference type="NCBI Taxonomy" id="53362"/>
    <lineage>
        <taxon>Bacteria</taxon>
        <taxon>Bacillati</taxon>
        <taxon>Actinomycetota</taxon>
        <taxon>Actinomycetes</taxon>
        <taxon>Micromonosporales</taxon>
        <taxon>Micromonosporaceae</taxon>
        <taxon>Dactylosporangium</taxon>
    </lineage>
</organism>
<accession>A0ABV5M377</accession>
<dbReference type="EMBL" id="JBHMCA010000020">
    <property type="protein sequence ID" value="MFB9443297.1"/>
    <property type="molecule type" value="Genomic_DNA"/>
</dbReference>
<evidence type="ECO:0000313" key="1">
    <source>
        <dbReference type="EMBL" id="MFB9443297.1"/>
    </source>
</evidence>
<sequence>MKKQEEDNAGTTARLIHEIMIESVGGNDVATEVATAGGGAVPQAMSTGAR</sequence>
<protein>
    <submittedName>
        <fullName evidence="1">Uncharacterized protein</fullName>
    </submittedName>
</protein>
<name>A0ABV5M377_9ACTN</name>
<dbReference type="RefSeq" id="WP_223103593.1">
    <property type="nucleotide sequence ID" value="NZ_CP061913.1"/>
</dbReference>
<dbReference type="Proteomes" id="UP001589608">
    <property type="component" value="Unassembled WGS sequence"/>
</dbReference>
<comment type="caution">
    <text evidence="1">The sequence shown here is derived from an EMBL/GenBank/DDBJ whole genome shotgun (WGS) entry which is preliminary data.</text>
</comment>